<protein>
    <submittedName>
        <fullName evidence="3">Uncharacterized protein</fullName>
    </submittedName>
</protein>
<dbReference type="Proteomes" id="UP001501509">
    <property type="component" value="Unassembled WGS sequence"/>
</dbReference>
<reference evidence="4" key="1">
    <citation type="journal article" date="2019" name="Int. J. Syst. Evol. Microbiol.">
        <title>The Global Catalogue of Microorganisms (GCM) 10K type strain sequencing project: providing services to taxonomists for standard genome sequencing and annotation.</title>
        <authorList>
            <consortium name="The Broad Institute Genomics Platform"/>
            <consortium name="The Broad Institute Genome Sequencing Center for Infectious Disease"/>
            <person name="Wu L."/>
            <person name="Ma J."/>
        </authorList>
    </citation>
    <scope>NUCLEOTIDE SEQUENCE [LARGE SCALE GENOMIC DNA]</scope>
    <source>
        <strain evidence="4">JCM 6833</strain>
    </source>
</reference>
<dbReference type="EMBL" id="BAAATD010000015">
    <property type="protein sequence ID" value="GAA2631003.1"/>
    <property type="molecule type" value="Genomic_DNA"/>
</dbReference>
<dbReference type="RefSeq" id="WP_344547828.1">
    <property type="nucleotide sequence ID" value="NZ_BAAATD010000015.1"/>
</dbReference>
<evidence type="ECO:0000256" key="2">
    <source>
        <dbReference type="SAM" id="Phobius"/>
    </source>
</evidence>
<accession>A0ABP6D184</accession>
<evidence type="ECO:0000256" key="1">
    <source>
        <dbReference type="SAM" id="MobiDB-lite"/>
    </source>
</evidence>
<feature type="region of interest" description="Disordered" evidence="1">
    <location>
        <begin position="76"/>
        <end position="105"/>
    </location>
</feature>
<evidence type="ECO:0000313" key="4">
    <source>
        <dbReference type="Proteomes" id="UP001501509"/>
    </source>
</evidence>
<keyword evidence="2" id="KW-0812">Transmembrane</keyword>
<organism evidence="3 4">
    <name type="scientific">Actinomadura fulvescens</name>
    <dbReference type="NCBI Taxonomy" id="46160"/>
    <lineage>
        <taxon>Bacteria</taxon>
        <taxon>Bacillati</taxon>
        <taxon>Actinomycetota</taxon>
        <taxon>Actinomycetes</taxon>
        <taxon>Streptosporangiales</taxon>
        <taxon>Thermomonosporaceae</taxon>
        <taxon>Actinomadura</taxon>
    </lineage>
</organism>
<feature type="transmembrane region" description="Helical" evidence="2">
    <location>
        <begin position="49"/>
        <end position="68"/>
    </location>
</feature>
<proteinExistence type="predicted"/>
<name>A0ABP6D184_9ACTN</name>
<keyword evidence="2" id="KW-1133">Transmembrane helix</keyword>
<keyword evidence="4" id="KW-1185">Reference proteome</keyword>
<sequence>MTAPTRPRPRRPRAVLVRLWANRPTLGTLAFLLAGPGIANVALGWPLWWTTAGQWSLWLLLLVSVSIIEARRAPLPANHDDDVPSGHDVPPDLGTRAPAGEENPR</sequence>
<evidence type="ECO:0000313" key="3">
    <source>
        <dbReference type="EMBL" id="GAA2631003.1"/>
    </source>
</evidence>
<gene>
    <name evidence="3" type="ORF">GCM10010411_81220</name>
</gene>
<comment type="caution">
    <text evidence="3">The sequence shown here is derived from an EMBL/GenBank/DDBJ whole genome shotgun (WGS) entry which is preliminary data.</text>
</comment>
<keyword evidence="2" id="KW-0472">Membrane</keyword>